<dbReference type="OrthoDB" id="9776534at2"/>
<dbReference type="GO" id="GO:0051082">
    <property type="term" value="F:unfolded protein binding"/>
    <property type="evidence" value="ECO:0007669"/>
    <property type="project" value="UniProtKB-UniRule"/>
</dbReference>
<comment type="subcellular location">
    <subcellularLocation>
        <location evidence="6">Cytoplasm</location>
    </subcellularLocation>
</comment>
<evidence type="ECO:0000313" key="7">
    <source>
        <dbReference type="EMBL" id="SEO30400.1"/>
    </source>
</evidence>
<feature type="disulfide bond" description="Redox-active" evidence="6">
    <location>
        <begin position="265"/>
        <end position="268"/>
    </location>
</feature>
<dbReference type="Gene3D" id="3.90.1280.10">
    <property type="entry name" value="HSP33 redox switch-like"/>
    <property type="match status" value="1"/>
</dbReference>
<dbReference type="AlphaFoldDB" id="A0A1H8NLA5"/>
<comment type="function">
    <text evidence="6">Redox regulated molecular chaperone. Protects both thermally unfolding and oxidatively damaged proteins from irreversible aggregation. Plays an important role in the bacterial defense system toward oxidative stress.</text>
</comment>
<name>A0A1H8NLA5_9FIRM</name>
<keyword evidence="8" id="KW-1185">Reference proteome</keyword>
<keyword evidence="2 6" id="KW-0862">Zinc</keyword>
<dbReference type="PANTHER" id="PTHR30111">
    <property type="entry name" value="33 KDA CHAPERONIN"/>
    <property type="match status" value="1"/>
</dbReference>
<dbReference type="PIRSF" id="PIRSF005261">
    <property type="entry name" value="Heat_shock_Hsp33"/>
    <property type="match status" value="1"/>
</dbReference>
<organism evidence="7 8">
    <name type="scientific">Propionispora vibrioides</name>
    <dbReference type="NCBI Taxonomy" id="112903"/>
    <lineage>
        <taxon>Bacteria</taxon>
        <taxon>Bacillati</taxon>
        <taxon>Bacillota</taxon>
        <taxon>Negativicutes</taxon>
        <taxon>Selenomonadales</taxon>
        <taxon>Sporomusaceae</taxon>
        <taxon>Propionispora</taxon>
    </lineage>
</organism>
<dbReference type="HAMAP" id="MF_00117">
    <property type="entry name" value="HslO"/>
    <property type="match status" value="1"/>
</dbReference>
<dbReference type="GO" id="GO:0044183">
    <property type="term" value="F:protein folding chaperone"/>
    <property type="evidence" value="ECO:0007669"/>
    <property type="project" value="TreeGrafter"/>
</dbReference>
<dbReference type="CDD" id="cd00498">
    <property type="entry name" value="Hsp33"/>
    <property type="match status" value="1"/>
</dbReference>
<gene>
    <name evidence="6" type="primary">hslO</name>
    <name evidence="7" type="ORF">SAMN04490178_101147</name>
</gene>
<protein>
    <recommendedName>
        <fullName evidence="6">33 kDa chaperonin</fullName>
    </recommendedName>
    <alternativeName>
        <fullName evidence="6">Heat shock protein 33 homolog</fullName>
        <shortName evidence="6">HSP33</shortName>
    </alternativeName>
</protein>
<dbReference type="RefSeq" id="WP_091743475.1">
    <property type="nucleotide sequence ID" value="NZ_FODY01000001.1"/>
</dbReference>
<feature type="disulfide bond" description="Redox-active" evidence="6">
    <location>
        <begin position="233"/>
        <end position="235"/>
    </location>
</feature>
<comment type="PTM">
    <text evidence="6">Under oxidizing conditions two disulfide bonds are formed involving the reactive cysteines. Under reducing conditions zinc is bound to the reactive cysteines and the protein is inactive.</text>
</comment>
<keyword evidence="3 6" id="KW-1015">Disulfide bond</keyword>
<dbReference type="InterPro" id="IPR000397">
    <property type="entry name" value="Heat_shock_Hsp33"/>
</dbReference>
<dbReference type="Gene3D" id="3.55.30.10">
    <property type="entry name" value="Hsp33 domain"/>
    <property type="match status" value="1"/>
</dbReference>
<reference evidence="7 8" key="1">
    <citation type="submission" date="2016-10" db="EMBL/GenBank/DDBJ databases">
        <authorList>
            <person name="de Groot N.N."/>
        </authorList>
    </citation>
    <scope>NUCLEOTIDE SEQUENCE [LARGE SCALE GENOMIC DNA]</scope>
    <source>
        <strain evidence="7 8">DSM 13305</strain>
    </source>
</reference>
<dbReference type="SUPFAM" id="SSF64397">
    <property type="entry name" value="Hsp33 domain"/>
    <property type="match status" value="1"/>
</dbReference>
<dbReference type="EMBL" id="FODY01000001">
    <property type="protein sequence ID" value="SEO30400.1"/>
    <property type="molecule type" value="Genomic_DNA"/>
</dbReference>
<dbReference type="PANTHER" id="PTHR30111:SF1">
    <property type="entry name" value="33 KDA CHAPERONIN"/>
    <property type="match status" value="1"/>
</dbReference>
<evidence type="ECO:0000256" key="6">
    <source>
        <dbReference type="HAMAP-Rule" id="MF_00117"/>
    </source>
</evidence>
<evidence type="ECO:0000256" key="5">
    <source>
        <dbReference type="ARBA" id="ARBA00023284"/>
    </source>
</evidence>
<dbReference type="InterPro" id="IPR016154">
    <property type="entry name" value="Heat_shock_Hsp33_C"/>
</dbReference>
<dbReference type="NCBIfam" id="NF001033">
    <property type="entry name" value="PRK00114.1"/>
    <property type="match status" value="1"/>
</dbReference>
<evidence type="ECO:0000256" key="2">
    <source>
        <dbReference type="ARBA" id="ARBA00022833"/>
    </source>
</evidence>
<keyword evidence="4 6" id="KW-0143">Chaperone</keyword>
<evidence type="ECO:0000256" key="4">
    <source>
        <dbReference type="ARBA" id="ARBA00023186"/>
    </source>
</evidence>
<keyword evidence="5 6" id="KW-0676">Redox-active center</keyword>
<dbReference type="GO" id="GO:0042026">
    <property type="term" value="P:protein refolding"/>
    <property type="evidence" value="ECO:0007669"/>
    <property type="project" value="TreeGrafter"/>
</dbReference>
<evidence type="ECO:0000256" key="3">
    <source>
        <dbReference type="ARBA" id="ARBA00023157"/>
    </source>
</evidence>
<dbReference type="STRING" id="112903.SAMN04490178_101147"/>
<dbReference type="GO" id="GO:0005737">
    <property type="term" value="C:cytoplasm"/>
    <property type="evidence" value="ECO:0007669"/>
    <property type="project" value="UniProtKB-SubCell"/>
</dbReference>
<sequence>MRDHIMKATAPGVRIVAAVTTQLVEEARRRHDCFPVVAAALGRTMTVALLLAANLKTEESLTVRIAGDGPIGDIVADATAHGTVRGYAKNPHVDIPLRGKKLDVGAAVGQGNVYVTRFTGLKQPFTGNVPLVSGEIAEDITSYLAVSEQTPSSVALGVLVCPDMTVAAAGGFIVQALPGHEEKSLQVIEANLANLAPVSQMVDEGKDAAGIIQAVLQGLPITWYDRAGIAFQCLCSREKVHNVLISLGKAELGDMIAEGKAEVCCHFCAEKYQFNRQELEALLK</sequence>
<dbReference type="SUPFAM" id="SSF118352">
    <property type="entry name" value="HSP33 redox switch-like"/>
    <property type="match status" value="1"/>
</dbReference>
<dbReference type="InterPro" id="IPR016153">
    <property type="entry name" value="Heat_shock_Hsp33_N"/>
</dbReference>
<dbReference type="Pfam" id="PF01430">
    <property type="entry name" value="HSP33"/>
    <property type="match status" value="1"/>
</dbReference>
<keyword evidence="1 6" id="KW-0963">Cytoplasm</keyword>
<comment type="similarity">
    <text evidence="6">Belongs to the HSP33 family.</text>
</comment>
<proteinExistence type="inferred from homology"/>
<evidence type="ECO:0000256" key="1">
    <source>
        <dbReference type="ARBA" id="ARBA00022490"/>
    </source>
</evidence>
<accession>A0A1H8NLA5</accession>
<dbReference type="Proteomes" id="UP000198847">
    <property type="component" value="Unassembled WGS sequence"/>
</dbReference>
<evidence type="ECO:0000313" key="8">
    <source>
        <dbReference type="Proteomes" id="UP000198847"/>
    </source>
</evidence>